<dbReference type="CDD" id="cd00028">
    <property type="entry name" value="B_lectin"/>
    <property type="match status" value="1"/>
</dbReference>
<comment type="subcellular location">
    <subcellularLocation>
        <location evidence="1">Membrane</location>
        <topology evidence="1">Single-pass type I membrane protein</topology>
    </subcellularLocation>
</comment>
<dbReference type="Proteomes" id="UP000245207">
    <property type="component" value="Unassembled WGS sequence"/>
</dbReference>
<evidence type="ECO:0000256" key="3">
    <source>
        <dbReference type="ARBA" id="ARBA00022536"/>
    </source>
</evidence>
<dbReference type="PROSITE" id="PS50948">
    <property type="entry name" value="PAN"/>
    <property type="match status" value="1"/>
</dbReference>
<keyword evidence="8" id="KW-0430">Lectin</keyword>
<dbReference type="Gene3D" id="1.10.510.10">
    <property type="entry name" value="Transferase(Phosphotransferase) domain 1"/>
    <property type="match status" value="1"/>
</dbReference>
<dbReference type="InterPro" id="IPR024171">
    <property type="entry name" value="SRK-like_kinase"/>
</dbReference>
<dbReference type="PANTHER" id="PTHR47976:SF30">
    <property type="entry name" value="RECEPTOR-LIKE SERINE_THREONINE-PROTEIN KINASE"/>
    <property type="match status" value="1"/>
</dbReference>
<dbReference type="EC" id="2.7.11.1" evidence="19"/>
<evidence type="ECO:0000256" key="13">
    <source>
        <dbReference type="ARBA" id="ARBA00023136"/>
    </source>
</evidence>
<comment type="catalytic activity">
    <reaction evidence="17 19">
        <text>L-threonyl-[protein] + ATP = O-phospho-L-threonyl-[protein] + ADP + H(+)</text>
        <dbReference type="Rhea" id="RHEA:46608"/>
        <dbReference type="Rhea" id="RHEA-COMP:11060"/>
        <dbReference type="Rhea" id="RHEA-COMP:11605"/>
        <dbReference type="ChEBI" id="CHEBI:15378"/>
        <dbReference type="ChEBI" id="CHEBI:30013"/>
        <dbReference type="ChEBI" id="CHEBI:30616"/>
        <dbReference type="ChEBI" id="CHEBI:61977"/>
        <dbReference type="ChEBI" id="CHEBI:456216"/>
        <dbReference type="EC" id="2.7.11.1"/>
    </reaction>
</comment>
<dbReference type="InterPro" id="IPR011009">
    <property type="entry name" value="Kinase-like_dom_sf"/>
</dbReference>
<evidence type="ECO:0000259" key="23">
    <source>
        <dbReference type="PROSITE" id="PS50011"/>
    </source>
</evidence>
<evidence type="ECO:0000256" key="1">
    <source>
        <dbReference type="ARBA" id="ARBA00004479"/>
    </source>
</evidence>
<dbReference type="GO" id="GO:0005524">
    <property type="term" value="F:ATP binding"/>
    <property type="evidence" value="ECO:0007669"/>
    <property type="project" value="UniProtKB-UniRule"/>
</dbReference>
<reference evidence="26 27" key="1">
    <citation type="journal article" date="2018" name="Mol. Plant">
        <title>The genome of Artemisia annua provides insight into the evolution of Asteraceae family and artemisinin biosynthesis.</title>
        <authorList>
            <person name="Shen Q."/>
            <person name="Zhang L."/>
            <person name="Liao Z."/>
            <person name="Wang S."/>
            <person name="Yan T."/>
            <person name="Shi P."/>
            <person name="Liu M."/>
            <person name="Fu X."/>
            <person name="Pan Q."/>
            <person name="Wang Y."/>
            <person name="Lv Z."/>
            <person name="Lu X."/>
            <person name="Zhang F."/>
            <person name="Jiang W."/>
            <person name="Ma Y."/>
            <person name="Chen M."/>
            <person name="Hao X."/>
            <person name="Li L."/>
            <person name="Tang Y."/>
            <person name="Lv G."/>
            <person name="Zhou Y."/>
            <person name="Sun X."/>
            <person name="Brodelius P.E."/>
            <person name="Rose J.K.C."/>
            <person name="Tang K."/>
        </authorList>
    </citation>
    <scope>NUCLEOTIDE SEQUENCE [LARGE SCALE GENOMIC DNA]</scope>
    <source>
        <strain evidence="27">cv. Huhao1</strain>
        <tissue evidence="26">Leaf</tissue>
    </source>
</reference>
<keyword evidence="7" id="KW-0732">Signal</keyword>
<dbReference type="InterPro" id="IPR003609">
    <property type="entry name" value="Pan_app"/>
</dbReference>
<evidence type="ECO:0000256" key="9">
    <source>
        <dbReference type="ARBA" id="ARBA00022741"/>
    </source>
</evidence>
<dbReference type="GO" id="GO:0106310">
    <property type="term" value="F:protein serine kinase activity"/>
    <property type="evidence" value="ECO:0007669"/>
    <property type="project" value="RHEA"/>
</dbReference>
<dbReference type="InterPro" id="IPR017441">
    <property type="entry name" value="Protein_kinase_ATP_BS"/>
</dbReference>
<evidence type="ECO:0000313" key="27">
    <source>
        <dbReference type="Proteomes" id="UP000245207"/>
    </source>
</evidence>
<dbReference type="Pfam" id="PF01453">
    <property type="entry name" value="B_lectin"/>
    <property type="match status" value="1"/>
</dbReference>
<keyword evidence="16" id="KW-0325">Glycoprotein</keyword>
<evidence type="ECO:0000313" key="26">
    <source>
        <dbReference type="EMBL" id="PWA84925.1"/>
    </source>
</evidence>
<evidence type="ECO:0000256" key="7">
    <source>
        <dbReference type="ARBA" id="ARBA00022729"/>
    </source>
</evidence>
<sequence length="847" mass="95359">MWMMASMISSIYTTFFLILYCYSSTALPYPYGPYHNYPIANLSTKWTNNESSLTSLNFTDGSRMRAILMRVGNLPIFTCGFLCNGTCTSYIFVIAIFILIDPLNIELEYQNHPKVVWSANRDFPVRHGAILTLTEVGELVLLDANGSTVWTTNTAGKSVAGVNLTDSGNLVLYDIHNSVVWQSFDHPTDSLLFGQKLFQGQRLIPSVSSTNWTAQKGLYSLQVTDEGLEAYVESNPPQYYSGYGERVTHKRKLDIYVEFFNGNFSFFAISAEDSYSEVMFRIPQASSIQYMKLMPDGHLKVFEWNLVTGWTVVADLLTHHLGECFYPLACGRNAICSANQQCSCPTSSSPRMDYFKRLNDLQPNMGCSEVTPLICDGTQAHVFIALKDIEYFSSMTDMVGVDIETCKQACMGNCSCKAAVFRYPHSDVSNGICSLPSELFTMTNVAGNGYQLNSSVFIKVPNVTSTLSLLPKRKNRVAINLGSVIGGSVFLLIMIVGYVVFIVQKQKRIGEIEEEYLDVVPGMTIRFCYEELKSATENFGKKLGQGGFGSVFEGTLKDGSKIAVKRLEGLAQVKKSFLAEVESIGSIHHVNLVRLIGFCAWKSERLLVYEFMSNGSLDRWIYHGDREYVLEWVHRKKIILEIAKGLAYLHEECRHKIIHLDIKPQNILLDNDFNAKVSDFGLSKLIDRNQSQVMTTMRGTPGYLAPEWLGSIITEKVDVYSFGIVLLEILCGRKNFDRSQPEEKWHLLAVFQSCWEQGMLLDMVDRYSEDMQAQGIEVVEMMKLASWCLQTDFTRRPSMSTVVKVLEGGMTVESNLNYNFTDPRIQKNNSHEKDLTPLLPSILSGPR</sequence>
<dbReference type="SUPFAM" id="SSF51110">
    <property type="entry name" value="alpha-D-mannose-specific plant lectins"/>
    <property type="match status" value="1"/>
</dbReference>
<dbReference type="InterPro" id="IPR001480">
    <property type="entry name" value="Bulb-type_lectin_dom"/>
</dbReference>
<evidence type="ECO:0000256" key="14">
    <source>
        <dbReference type="ARBA" id="ARBA00023157"/>
    </source>
</evidence>
<dbReference type="SMART" id="SM00473">
    <property type="entry name" value="PAN_AP"/>
    <property type="match status" value="1"/>
</dbReference>
<dbReference type="AlphaFoldDB" id="A0A2U1PGN2"/>
<keyword evidence="13 22" id="KW-0472">Membrane</keyword>
<dbReference type="GO" id="GO:0030246">
    <property type="term" value="F:carbohydrate binding"/>
    <property type="evidence" value="ECO:0007669"/>
    <property type="project" value="UniProtKB-KW"/>
</dbReference>
<keyword evidence="10 19" id="KW-0418">Kinase</keyword>
<dbReference type="Pfam" id="PF00069">
    <property type="entry name" value="Pkinase"/>
    <property type="match status" value="1"/>
</dbReference>
<comment type="similarity">
    <text evidence="19">Belongs to the protein kinase superfamily. Ser/Thr protein kinase family.</text>
</comment>
<dbReference type="CDD" id="cd14066">
    <property type="entry name" value="STKc_IRAK"/>
    <property type="match status" value="1"/>
</dbReference>
<dbReference type="EMBL" id="PKPP01001176">
    <property type="protein sequence ID" value="PWA84925.1"/>
    <property type="molecule type" value="Genomic_DNA"/>
</dbReference>
<feature type="binding site" evidence="20">
    <location>
        <position position="565"/>
    </location>
    <ligand>
        <name>ATP</name>
        <dbReference type="ChEBI" id="CHEBI:30616"/>
    </ligand>
</feature>
<dbReference type="PROSITE" id="PS50927">
    <property type="entry name" value="BULB_LECTIN"/>
    <property type="match status" value="1"/>
</dbReference>
<evidence type="ECO:0000256" key="18">
    <source>
        <dbReference type="ARBA" id="ARBA00048679"/>
    </source>
</evidence>
<evidence type="ECO:0000256" key="20">
    <source>
        <dbReference type="PROSITE-ProRule" id="PRU10141"/>
    </source>
</evidence>
<dbReference type="InterPro" id="IPR000719">
    <property type="entry name" value="Prot_kinase_dom"/>
</dbReference>
<keyword evidence="2 19" id="KW-0723">Serine/threonine-protein kinase</keyword>
<dbReference type="Gene3D" id="2.90.10.30">
    <property type="match status" value="1"/>
</dbReference>
<dbReference type="PROSITE" id="PS00108">
    <property type="entry name" value="PROTEIN_KINASE_ST"/>
    <property type="match status" value="1"/>
</dbReference>
<name>A0A2U1PGN2_ARTAN</name>
<evidence type="ECO:0000256" key="6">
    <source>
        <dbReference type="ARBA" id="ARBA00022692"/>
    </source>
</evidence>
<keyword evidence="3" id="KW-0245">EGF-like domain</keyword>
<evidence type="ECO:0000256" key="10">
    <source>
        <dbReference type="ARBA" id="ARBA00022777"/>
    </source>
</evidence>
<evidence type="ECO:0000256" key="5">
    <source>
        <dbReference type="ARBA" id="ARBA00022679"/>
    </source>
</evidence>
<evidence type="ECO:0000256" key="17">
    <source>
        <dbReference type="ARBA" id="ARBA00047899"/>
    </source>
</evidence>
<dbReference type="PIRSF" id="PIRSF000641">
    <property type="entry name" value="SRK"/>
    <property type="match status" value="1"/>
</dbReference>
<dbReference type="CDD" id="cd01098">
    <property type="entry name" value="PAN_AP_plant"/>
    <property type="match status" value="1"/>
</dbReference>
<keyword evidence="11 19" id="KW-0067">ATP-binding</keyword>
<evidence type="ECO:0000256" key="4">
    <source>
        <dbReference type="ARBA" id="ARBA00022553"/>
    </source>
</evidence>
<accession>A0A2U1PGN2</accession>
<evidence type="ECO:0000256" key="12">
    <source>
        <dbReference type="ARBA" id="ARBA00022989"/>
    </source>
</evidence>
<dbReference type="FunFam" id="1.10.510.10:FF:000248">
    <property type="entry name" value="S-receptor-like kinase 5"/>
    <property type="match status" value="1"/>
</dbReference>
<evidence type="ECO:0000256" key="22">
    <source>
        <dbReference type="SAM" id="Phobius"/>
    </source>
</evidence>
<dbReference type="InterPro" id="IPR008271">
    <property type="entry name" value="Ser/Thr_kinase_AS"/>
</dbReference>
<feature type="transmembrane region" description="Helical" evidence="22">
    <location>
        <begin position="477"/>
        <end position="501"/>
    </location>
</feature>
<keyword evidence="5 19" id="KW-0808">Transferase</keyword>
<feature type="domain" description="Bulb-type lectin" evidence="24">
    <location>
        <begin position="73"/>
        <end position="185"/>
    </location>
</feature>
<feature type="transmembrane region" description="Helical" evidence="22">
    <location>
        <begin position="74"/>
        <end position="100"/>
    </location>
</feature>
<keyword evidence="4" id="KW-0597">Phosphoprotein</keyword>
<feature type="domain" description="Apple" evidence="25">
    <location>
        <begin position="375"/>
        <end position="454"/>
    </location>
</feature>
<evidence type="ECO:0000256" key="2">
    <source>
        <dbReference type="ARBA" id="ARBA00022527"/>
    </source>
</evidence>
<keyword evidence="9 19" id="KW-0547">Nucleotide-binding</keyword>
<dbReference type="InterPro" id="IPR036426">
    <property type="entry name" value="Bulb-type_lectin_dom_sf"/>
</dbReference>
<keyword evidence="27" id="KW-1185">Reference proteome</keyword>
<evidence type="ECO:0000259" key="24">
    <source>
        <dbReference type="PROSITE" id="PS50927"/>
    </source>
</evidence>
<keyword evidence="14" id="KW-1015">Disulfide bond</keyword>
<dbReference type="GO" id="GO:0004674">
    <property type="term" value="F:protein serine/threonine kinase activity"/>
    <property type="evidence" value="ECO:0007669"/>
    <property type="project" value="UniProtKB-KW"/>
</dbReference>
<organism evidence="26 27">
    <name type="scientific">Artemisia annua</name>
    <name type="common">Sweet wormwood</name>
    <dbReference type="NCBI Taxonomy" id="35608"/>
    <lineage>
        <taxon>Eukaryota</taxon>
        <taxon>Viridiplantae</taxon>
        <taxon>Streptophyta</taxon>
        <taxon>Embryophyta</taxon>
        <taxon>Tracheophyta</taxon>
        <taxon>Spermatophyta</taxon>
        <taxon>Magnoliopsida</taxon>
        <taxon>eudicotyledons</taxon>
        <taxon>Gunneridae</taxon>
        <taxon>Pentapetalae</taxon>
        <taxon>asterids</taxon>
        <taxon>campanulids</taxon>
        <taxon>Asterales</taxon>
        <taxon>Asteraceae</taxon>
        <taxon>Asteroideae</taxon>
        <taxon>Anthemideae</taxon>
        <taxon>Artemisiinae</taxon>
        <taxon>Artemisia</taxon>
    </lineage>
</organism>
<feature type="domain" description="Protein kinase" evidence="23">
    <location>
        <begin position="537"/>
        <end position="816"/>
    </location>
</feature>
<dbReference type="GO" id="GO:0016020">
    <property type="term" value="C:membrane"/>
    <property type="evidence" value="ECO:0007669"/>
    <property type="project" value="UniProtKB-SubCell"/>
</dbReference>
<dbReference type="FunFam" id="2.90.10.30:FF:000003">
    <property type="entry name" value="Os04g0303100 protein"/>
    <property type="match status" value="1"/>
</dbReference>
<keyword evidence="15" id="KW-0675">Receptor</keyword>
<dbReference type="Pfam" id="PF08276">
    <property type="entry name" value="PAN_2"/>
    <property type="match status" value="1"/>
</dbReference>
<evidence type="ECO:0000256" key="16">
    <source>
        <dbReference type="ARBA" id="ARBA00023180"/>
    </source>
</evidence>
<dbReference type="SMART" id="SM00108">
    <property type="entry name" value="B_lectin"/>
    <property type="match status" value="1"/>
</dbReference>
<evidence type="ECO:0000256" key="15">
    <source>
        <dbReference type="ARBA" id="ARBA00023170"/>
    </source>
</evidence>
<dbReference type="PROSITE" id="PS00107">
    <property type="entry name" value="PROTEIN_KINASE_ATP"/>
    <property type="match status" value="1"/>
</dbReference>
<dbReference type="Gene3D" id="3.30.200.20">
    <property type="entry name" value="Phosphorylase Kinase, domain 1"/>
    <property type="match status" value="1"/>
</dbReference>
<dbReference type="PANTHER" id="PTHR47976">
    <property type="entry name" value="G-TYPE LECTIN S-RECEPTOR-LIKE SERINE/THREONINE-PROTEIN KINASE SD2-5"/>
    <property type="match status" value="1"/>
</dbReference>
<keyword evidence="6 22" id="KW-0812">Transmembrane</keyword>
<keyword evidence="12 22" id="KW-1133">Transmembrane helix</keyword>
<dbReference type="SUPFAM" id="SSF56112">
    <property type="entry name" value="Protein kinase-like (PK-like)"/>
    <property type="match status" value="1"/>
</dbReference>
<protein>
    <recommendedName>
        <fullName evidence="19">Receptor-like serine/threonine-protein kinase</fullName>
        <ecNumber evidence="19">2.7.11.1</ecNumber>
    </recommendedName>
</protein>
<evidence type="ECO:0000256" key="8">
    <source>
        <dbReference type="ARBA" id="ARBA00022734"/>
    </source>
</evidence>
<dbReference type="InterPro" id="IPR051343">
    <property type="entry name" value="G-type_lectin_kinases/EP1-like"/>
</dbReference>
<evidence type="ECO:0000256" key="21">
    <source>
        <dbReference type="SAM" id="MobiDB-lite"/>
    </source>
</evidence>
<evidence type="ECO:0000256" key="19">
    <source>
        <dbReference type="PIRNR" id="PIRNR000641"/>
    </source>
</evidence>
<proteinExistence type="inferred from homology"/>
<dbReference type="FunFam" id="3.30.200.20:FF:000178">
    <property type="entry name" value="serine/threonine-protein kinase PBS1-like"/>
    <property type="match status" value="1"/>
</dbReference>
<evidence type="ECO:0000259" key="25">
    <source>
        <dbReference type="PROSITE" id="PS50948"/>
    </source>
</evidence>
<dbReference type="SMART" id="SM00220">
    <property type="entry name" value="S_TKc"/>
    <property type="match status" value="1"/>
</dbReference>
<comment type="caution">
    <text evidence="26">The sequence shown here is derived from an EMBL/GenBank/DDBJ whole genome shotgun (WGS) entry which is preliminary data.</text>
</comment>
<comment type="catalytic activity">
    <reaction evidence="18 19">
        <text>L-seryl-[protein] + ATP = O-phospho-L-seryl-[protein] + ADP + H(+)</text>
        <dbReference type="Rhea" id="RHEA:17989"/>
        <dbReference type="Rhea" id="RHEA-COMP:9863"/>
        <dbReference type="Rhea" id="RHEA-COMP:11604"/>
        <dbReference type="ChEBI" id="CHEBI:15378"/>
        <dbReference type="ChEBI" id="CHEBI:29999"/>
        <dbReference type="ChEBI" id="CHEBI:30616"/>
        <dbReference type="ChEBI" id="CHEBI:83421"/>
        <dbReference type="ChEBI" id="CHEBI:456216"/>
        <dbReference type="EC" id="2.7.11.1"/>
    </reaction>
</comment>
<gene>
    <name evidence="26" type="ORF">CTI12_AA154010</name>
</gene>
<evidence type="ECO:0000256" key="11">
    <source>
        <dbReference type="ARBA" id="ARBA00022840"/>
    </source>
</evidence>
<feature type="region of interest" description="Disordered" evidence="21">
    <location>
        <begin position="823"/>
        <end position="847"/>
    </location>
</feature>
<dbReference type="OrthoDB" id="4062651at2759"/>
<dbReference type="STRING" id="35608.A0A2U1PGN2"/>
<dbReference type="PROSITE" id="PS50011">
    <property type="entry name" value="PROTEIN_KINASE_DOM"/>
    <property type="match status" value="1"/>
</dbReference>